<dbReference type="InterPro" id="IPR005174">
    <property type="entry name" value="KIB1-4_b-propeller"/>
</dbReference>
<dbReference type="AlphaFoldDB" id="A0AAD8SYM3"/>
<reference evidence="3" key="1">
    <citation type="submission" date="2023-07" db="EMBL/GenBank/DDBJ databases">
        <title>A chromosome-level genome assembly of Lolium multiflorum.</title>
        <authorList>
            <person name="Chen Y."/>
            <person name="Copetti D."/>
            <person name="Kolliker R."/>
            <person name="Studer B."/>
        </authorList>
    </citation>
    <scope>NUCLEOTIDE SEQUENCE</scope>
    <source>
        <strain evidence="3">02402/16</strain>
        <tissue evidence="3">Leaf</tissue>
    </source>
</reference>
<dbReference type="Gene3D" id="1.20.1280.50">
    <property type="match status" value="1"/>
</dbReference>
<dbReference type="Pfam" id="PF00646">
    <property type="entry name" value="F-box"/>
    <property type="match status" value="1"/>
</dbReference>
<dbReference type="Pfam" id="PF03478">
    <property type="entry name" value="Beta-prop_KIB1-4"/>
    <property type="match status" value="1"/>
</dbReference>
<dbReference type="Proteomes" id="UP001231189">
    <property type="component" value="Unassembled WGS sequence"/>
</dbReference>
<organism evidence="3 4">
    <name type="scientific">Lolium multiflorum</name>
    <name type="common">Italian ryegrass</name>
    <name type="synonym">Lolium perenne subsp. multiflorum</name>
    <dbReference type="NCBI Taxonomy" id="4521"/>
    <lineage>
        <taxon>Eukaryota</taxon>
        <taxon>Viridiplantae</taxon>
        <taxon>Streptophyta</taxon>
        <taxon>Embryophyta</taxon>
        <taxon>Tracheophyta</taxon>
        <taxon>Spermatophyta</taxon>
        <taxon>Magnoliopsida</taxon>
        <taxon>Liliopsida</taxon>
        <taxon>Poales</taxon>
        <taxon>Poaceae</taxon>
        <taxon>BOP clade</taxon>
        <taxon>Pooideae</taxon>
        <taxon>Poodae</taxon>
        <taxon>Poeae</taxon>
        <taxon>Poeae Chloroplast Group 2 (Poeae type)</taxon>
        <taxon>Loliodinae</taxon>
        <taxon>Loliinae</taxon>
        <taxon>Lolium</taxon>
    </lineage>
</organism>
<dbReference type="InterPro" id="IPR036047">
    <property type="entry name" value="F-box-like_dom_sf"/>
</dbReference>
<evidence type="ECO:0000313" key="3">
    <source>
        <dbReference type="EMBL" id="KAK1666179.1"/>
    </source>
</evidence>
<keyword evidence="4" id="KW-1185">Reference proteome</keyword>
<dbReference type="EMBL" id="JAUUTY010000003">
    <property type="protein sequence ID" value="KAK1666179.1"/>
    <property type="molecule type" value="Genomic_DNA"/>
</dbReference>
<feature type="domain" description="F-box" evidence="1">
    <location>
        <begin position="15"/>
        <end position="49"/>
    </location>
</feature>
<evidence type="ECO:0000259" key="2">
    <source>
        <dbReference type="Pfam" id="PF03478"/>
    </source>
</evidence>
<dbReference type="InterPro" id="IPR001810">
    <property type="entry name" value="F-box_dom"/>
</dbReference>
<sequence length="394" mass="44331">MHRPRGPHRPWSDGLPPELLRVILLNLTCLADRVYFSAVCRPWRSAASGPDAPPRQLPWLLLPSPAAPSFFSLHSGATRRLYLPEKVRAARLCGSHDGGWVALAFDQWRGYAAVNLLSGARVLLPDRLRTNLPNLHGNGDCEHPMFIHTVIFSESPSTKGCLAAAHISSAFNIAFCRPGMDRHWVAYQHAVDVFQDMIYFKSKLKEGFHVLSNTEDVAVYTPNGGPSAPLVMSRSSYQVQKRPDYKPDDLNLSRYLVESRGKLLMVLRQLKECRDPKGSPTFRFRIFEMNHGIAPGGGSVVSWVELHTLPGRLLLLGRGCSRASEVSQFNRLEVGHIYNSDDTRFNISLALKSGSKHSSTDMGVDVQKKLNRRKRTWRFPQQFTSECYPIWFAP</sequence>
<name>A0AAD8SYM3_LOLMU</name>
<dbReference type="PANTHER" id="PTHR33110">
    <property type="entry name" value="F-BOX/KELCH-REPEAT PROTEIN-RELATED"/>
    <property type="match status" value="1"/>
</dbReference>
<comment type="caution">
    <text evidence="3">The sequence shown here is derived from an EMBL/GenBank/DDBJ whole genome shotgun (WGS) entry which is preliminary data.</text>
</comment>
<feature type="domain" description="KIB1-4 beta-propeller" evidence="2">
    <location>
        <begin position="70"/>
        <end position="358"/>
    </location>
</feature>
<accession>A0AAD8SYM3</accession>
<dbReference type="SUPFAM" id="SSF81383">
    <property type="entry name" value="F-box domain"/>
    <property type="match status" value="1"/>
</dbReference>
<protein>
    <recommendedName>
        <fullName evidence="5">DUF295 domain-containing protein</fullName>
    </recommendedName>
</protein>
<dbReference type="PANTHER" id="PTHR33110:SF144">
    <property type="entry name" value="OS01G0660700 PROTEIN"/>
    <property type="match status" value="1"/>
</dbReference>
<evidence type="ECO:0000259" key="1">
    <source>
        <dbReference type="Pfam" id="PF00646"/>
    </source>
</evidence>
<evidence type="ECO:0008006" key="5">
    <source>
        <dbReference type="Google" id="ProtNLM"/>
    </source>
</evidence>
<evidence type="ECO:0000313" key="4">
    <source>
        <dbReference type="Proteomes" id="UP001231189"/>
    </source>
</evidence>
<proteinExistence type="predicted"/>
<gene>
    <name evidence="3" type="ORF">QYE76_054338</name>
</gene>